<dbReference type="InterPro" id="IPR010290">
    <property type="entry name" value="TM_effector"/>
</dbReference>
<sequence length="428" mass="44054">MSATGGERSGVFRVPGFASYWSAYTVSAFGSYVTSLALQVLVVALDGSATDVGLVSAARWAPYLVLGLVVGALVDRRRRRPIVVGSDLGRFLLLAAIAVLGWIGWLGIPLLLVLVALVGLLSLTGDAASQALLPRIVPRTALLPAHARTDQSDAVAQTTGPLVAGALVSLLGAATAVVVDALSYLFSAVAIARIRLDEPPSRPLAGARLGHEIAEGLRWVYRHRTLGPMAVGTHLWFLFNAVFGTAFVSFALIELGLDAFQLGVALAGAGVAGLIGSSVAPRIGRRWGAGRAVIASNLVMGLGWAVVAAVPSGVSGWLAAGLLCCGQLLYGLGLGLSNSNEMAYRQALTPDELQARTNTTIRSVNRAMIVVGAPLGGVLATALGYQAAVWIAVAGLVVATAILALSPFRYARHAASDTAASDSPASRP</sequence>
<feature type="transmembrane region" description="Helical" evidence="7">
    <location>
        <begin position="292"/>
        <end position="310"/>
    </location>
</feature>
<reference evidence="9" key="1">
    <citation type="submission" date="2024-05" db="EMBL/GenBank/DDBJ databases">
        <title>The Natural Products Discovery Center: Release of the First 8490 Sequenced Strains for Exploring Actinobacteria Biosynthetic Diversity.</title>
        <authorList>
            <person name="Kalkreuter E."/>
            <person name="Kautsar S.A."/>
            <person name="Yang D."/>
            <person name="Bader C.D."/>
            <person name="Teijaro C.N."/>
            <person name="Fluegel L."/>
            <person name="Davis C.M."/>
            <person name="Simpson J.R."/>
            <person name="Lauterbach L."/>
            <person name="Steele A.D."/>
            <person name="Gui C."/>
            <person name="Meng S."/>
            <person name="Li G."/>
            <person name="Viehrig K."/>
            <person name="Ye F."/>
            <person name="Su P."/>
            <person name="Kiefer A.F."/>
            <person name="Nichols A."/>
            <person name="Cepeda A.J."/>
            <person name="Yan W."/>
            <person name="Fan B."/>
            <person name="Jiang Y."/>
            <person name="Adhikari A."/>
            <person name="Zheng C.-J."/>
            <person name="Schuster L."/>
            <person name="Cowan T.M."/>
            <person name="Smanski M.J."/>
            <person name="Chevrette M.G."/>
            <person name="de Carvalho L.P.S."/>
            <person name="Shen B."/>
        </authorList>
    </citation>
    <scope>NUCLEOTIDE SEQUENCE</scope>
    <source>
        <strain evidence="9">NPDC080035</strain>
    </source>
</reference>
<dbReference type="InterPro" id="IPR036259">
    <property type="entry name" value="MFS_trans_sf"/>
</dbReference>
<keyword evidence="4 7" id="KW-0812">Transmembrane</keyword>
<feature type="transmembrane region" description="Helical" evidence="7">
    <location>
        <begin position="316"/>
        <end position="336"/>
    </location>
</feature>
<dbReference type="PROSITE" id="PS50850">
    <property type="entry name" value="MFS"/>
    <property type="match status" value="1"/>
</dbReference>
<gene>
    <name evidence="9" type="ORF">AAME72_16835</name>
</gene>
<keyword evidence="6 7" id="KW-0472">Membrane</keyword>
<feature type="transmembrane region" description="Helical" evidence="7">
    <location>
        <begin position="364"/>
        <end position="383"/>
    </location>
</feature>
<feature type="transmembrane region" description="Helical" evidence="7">
    <location>
        <begin position="57"/>
        <end position="74"/>
    </location>
</feature>
<proteinExistence type="predicted"/>
<dbReference type="EMBL" id="CP157390">
    <property type="protein sequence ID" value="XBM47717.1"/>
    <property type="molecule type" value="Genomic_DNA"/>
</dbReference>
<feature type="transmembrane region" description="Helical" evidence="7">
    <location>
        <begin position="162"/>
        <end position="186"/>
    </location>
</feature>
<dbReference type="Gene3D" id="1.20.1250.20">
    <property type="entry name" value="MFS general substrate transporter like domains"/>
    <property type="match status" value="1"/>
</dbReference>
<evidence type="ECO:0000259" key="8">
    <source>
        <dbReference type="PROSITE" id="PS50850"/>
    </source>
</evidence>
<feature type="transmembrane region" description="Helical" evidence="7">
    <location>
        <begin position="231"/>
        <end position="253"/>
    </location>
</feature>
<dbReference type="RefSeq" id="WP_348787683.1">
    <property type="nucleotide sequence ID" value="NZ_CP157390.1"/>
</dbReference>
<evidence type="ECO:0000313" key="9">
    <source>
        <dbReference type="EMBL" id="XBM47717.1"/>
    </source>
</evidence>
<organism evidence="9">
    <name type="scientific">Leifsonia sp. NPDC080035</name>
    <dbReference type="NCBI Taxonomy" id="3143936"/>
    <lineage>
        <taxon>Bacteria</taxon>
        <taxon>Bacillati</taxon>
        <taxon>Actinomycetota</taxon>
        <taxon>Actinomycetes</taxon>
        <taxon>Micrococcales</taxon>
        <taxon>Microbacteriaceae</taxon>
        <taxon>Leifsonia</taxon>
    </lineage>
</organism>
<dbReference type="CDD" id="cd06173">
    <property type="entry name" value="MFS_MefA_like"/>
    <property type="match status" value="1"/>
</dbReference>
<dbReference type="InterPro" id="IPR020846">
    <property type="entry name" value="MFS_dom"/>
</dbReference>
<feature type="transmembrane region" description="Helical" evidence="7">
    <location>
        <begin position="259"/>
        <end position="280"/>
    </location>
</feature>
<evidence type="ECO:0000256" key="3">
    <source>
        <dbReference type="ARBA" id="ARBA00022475"/>
    </source>
</evidence>
<evidence type="ECO:0000256" key="7">
    <source>
        <dbReference type="SAM" id="Phobius"/>
    </source>
</evidence>
<dbReference type="GO" id="GO:0005886">
    <property type="term" value="C:plasma membrane"/>
    <property type="evidence" value="ECO:0007669"/>
    <property type="project" value="UniProtKB-SubCell"/>
</dbReference>
<dbReference type="Pfam" id="PF05977">
    <property type="entry name" value="MFS_3"/>
    <property type="match status" value="1"/>
</dbReference>
<feature type="transmembrane region" description="Helical" evidence="7">
    <location>
        <begin position="21"/>
        <end position="45"/>
    </location>
</feature>
<dbReference type="AlphaFoldDB" id="A0AAU7GA26"/>
<evidence type="ECO:0000256" key="5">
    <source>
        <dbReference type="ARBA" id="ARBA00022989"/>
    </source>
</evidence>
<accession>A0AAU7GA26</accession>
<keyword evidence="5 7" id="KW-1133">Transmembrane helix</keyword>
<comment type="subcellular location">
    <subcellularLocation>
        <location evidence="1">Cell membrane</location>
        <topology evidence="1">Multi-pass membrane protein</topology>
    </subcellularLocation>
</comment>
<dbReference type="PANTHER" id="PTHR23513">
    <property type="entry name" value="INTEGRAL MEMBRANE EFFLUX PROTEIN-RELATED"/>
    <property type="match status" value="1"/>
</dbReference>
<feature type="domain" description="Major facilitator superfamily (MFS) profile" evidence="8">
    <location>
        <begin position="225"/>
        <end position="428"/>
    </location>
</feature>
<evidence type="ECO:0000256" key="4">
    <source>
        <dbReference type="ARBA" id="ARBA00022692"/>
    </source>
</evidence>
<dbReference type="PANTHER" id="PTHR23513:SF6">
    <property type="entry name" value="MAJOR FACILITATOR SUPERFAMILY ASSOCIATED DOMAIN-CONTAINING PROTEIN"/>
    <property type="match status" value="1"/>
</dbReference>
<keyword evidence="3" id="KW-1003">Cell membrane</keyword>
<name>A0AAU7GA26_9MICO</name>
<dbReference type="GO" id="GO:0022857">
    <property type="term" value="F:transmembrane transporter activity"/>
    <property type="evidence" value="ECO:0007669"/>
    <property type="project" value="InterPro"/>
</dbReference>
<evidence type="ECO:0000256" key="2">
    <source>
        <dbReference type="ARBA" id="ARBA00022448"/>
    </source>
</evidence>
<protein>
    <submittedName>
        <fullName evidence="9">MFS transporter</fullName>
    </submittedName>
</protein>
<evidence type="ECO:0000256" key="1">
    <source>
        <dbReference type="ARBA" id="ARBA00004651"/>
    </source>
</evidence>
<keyword evidence="2" id="KW-0813">Transport</keyword>
<feature type="transmembrane region" description="Helical" evidence="7">
    <location>
        <begin position="389"/>
        <end position="408"/>
    </location>
</feature>
<feature type="transmembrane region" description="Helical" evidence="7">
    <location>
        <begin position="94"/>
        <end position="123"/>
    </location>
</feature>
<evidence type="ECO:0000256" key="6">
    <source>
        <dbReference type="ARBA" id="ARBA00023136"/>
    </source>
</evidence>
<dbReference type="SUPFAM" id="SSF103473">
    <property type="entry name" value="MFS general substrate transporter"/>
    <property type="match status" value="1"/>
</dbReference>